<proteinExistence type="inferred from homology"/>
<reference evidence="9 10" key="1">
    <citation type="submission" date="2023-02" db="EMBL/GenBank/DDBJ databases">
        <title>Genome sequence of Mucilaginibacter jinjuensis strain KACC 16571.</title>
        <authorList>
            <person name="Kim S."/>
            <person name="Heo J."/>
            <person name="Kwon S.-W."/>
        </authorList>
    </citation>
    <scope>NUCLEOTIDE SEQUENCE [LARGE SCALE GENOMIC DNA]</scope>
    <source>
        <strain evidence="9 10">KACC 16571</strain>
    </source>
</reference>
<keyword evidence="5" id="KW-0378">Hydrolase</keyword>
<sequence length="99" mass="11600">MSRIQILNKETLSNRKYLLEEVTYQKPNLKDELHKQKNEIYYRPDAVAVLLVDRAEKKFILTRQFRLPTFLNGNDNGYLVETCAGLIDEGETPEQSARR</sequence>
<keyword evidence="10" id="KW-1185">Reference proteome</keyword>
<dbReference type="InterPro" id="IPR000086">
    <property type="entry name" value="NUDIX_hydrolase_dom"/>
</dbReference>
<comment type="catalytic activity">
    <reaction evidence="1">
        <text>GDP-alpha-D-mannose + H2O = alpha-D-mannose 1-phosphate + GMP + 2 H(+)</text>
        <dbReference type="Rhea" id="RHEA:27978"/>
        <dbReference type="ChEBI" id="CHEBI:15377"/>
        <dbReference type="ChEBI" id="CHEBI:15378"/>
        <dbReference type="ChEBI" id="CHEBI:57527"/>
        <dbReference type="ChEBI" id="CHEBI:58115"/>
        <dbReference type="ChEBI" id="CHEBI:58409"/>
    </reaction>
</comment>
<organism evidence="9 10">
    <name type="scientific">Mucilaginibacter jinjuensis</name>
    <dbReference type="NCBI Taxonomy" id="1176721"/>
    <lineage>
        <taxon>Bacteria</taxon>
        <taxon>Pseudomonadati</taxon>
        <taxon>Bacteroidota</taxon>
        <taxon>Sphingobacteriia</taxon>
        <taxon>Sphingobacteriales</taxon>
        <taxon>Sphingobacteriaceae</taxon>
        <taxon>Mucilaginibacter</taxon>
    </lineage>
</organism>
<gene>
    <name evidence="9" type="ORF">PQO05_05815</name>
</gene>
<evidence type="ECO:0000256" key="4">
    <source>
        <dbReference type="ARBA" id="ARBA00016377"/>
    </source>
</evidence>
<evidence type="ECO:0000256" key="3">
    <source>
        <dbReference type="ARBA" id="ARBA00007275"/>
    </source>
</evidence>
<comment type="cofactor">
    <cofactor evidence="2">
        <name>Mg(2+)</name>
        <dbReference type="ChEBI" id="CHEBI:18420"/>
    </cofactor>
</comment>
<dbReference type="SUPFAM" id="SSF55811">
    <property type="entry name" value="Nudix"/>
    <property type="match status" value="1"/>
</dbReference>
<evidence type="ECO:0000313" key="9">
    <source>
        <dbReference type="EMBL" id="WCT13449.1"/>
    </source>
</evidence>
<dbReference type="EMBL" id="CP117167">
    <property type="protein sequence ID" value="WCT13449.1"/>
    <property type="molecule type" value="Genomic_DNA"/>
</dbReference>
<evidence type="ECO:0000256" key="6">
    <source>
        <dbReference type="ARBA" id="ARBA00032162"/>
    </source>
</evidence>
<evidence type="ECO:0000313" key="10">
    <source>
        <dbReference type="Proteomes" id="UP001216139"/>
    </source>
</evidence>
<dbReference type="PANTHER" id="PTHR11839">
    <property type="entry name" value="UDP/ADP-SUGAR PYROPHOSPHATASE"/>
    <property type="match status" value="1"/>
</dbReference>
<name>A0ABY7TB82_9SPHI</name>
<dbReference type="InterPro" id="IPR015797">
    <property type="entry name" value="NUDIX_hydrolase-like_dom_sf"/>
</dbReference>
<evidence type="ECO:0000256" key="1">
    <source>
        <dbReference type="ARBA" id="ARBA00000847"/>
    </source>
</evidence>
<evidence type="ECO:0000259" key="8">
    <source>
        <dbReference type="Pfam" id="PF00293"/>
    </source>
</evidence>
<dbReference type="RefSeq" id="WP_273631740.1">
    <property type="nucleotide sequence ID" value="NZ_CP117167.1"/>
</dbReference>
<dbReference type="Gene3D" id="3.90.79.10">
    <property type="entry name" value="Nucleoside Triphosphate Pyrophosphohydrolase"/>
    <property type="match status" value="1"/>
</dbReference>
<dbReference type="Pfam" id="PF00293">
    <property type="entry name" value="NUDIX"/>
    <property type="match status" value="1"/>
</dbReference>
<feature type="domain" description="Nudix hydrolase" evidence="8">
    <location>
        <begin position="43"/>
        <end position="99"/>
    </location>
</feature>
<dbReference type="PANTHER" id="PTHR11839:SF18">
    <property type="entry name" value="NUDIX HYDROLASE DOMAIN-CONTAINING PROTEIN"/>
    <property type="match status" value="1"/>
</dbReference>
<accession>A0ABY7TB82</accession>
<evidence type="ECO:0000256" key="7">
    <source>
        <dbReference type="ARBA" id="ARBA00032272"/>
    </source>
</evidence>
<dbReference type="Proteomes" id="UP001216139">
    <property type="component" value="Chromosome"/>
</dbReference>
<comment type="similarity">
    <text evidence="3">Belongs to the Nudix hydrolase family. NudK subfamily.</text>
</comment>
<evidence type="ECO:0000256" key="2">
    <source>
        <dbReference type="ARBA" id="ARBA00001946"/>
    </source>
</evidence>
<protein>
    <recommendedName>
        <fullName evidence="4">GDP-mannose pyrophosphatase</fullName>
    </recommendedName>
    <alternativeName>
        <fullName evidence="6">GDP-mannose hydrolase</fullName>
    </alternativeName>
    <alternativeName>
        <fullName evidence="7">GDPMK</fullName>
    </alternativeName>
</protein>
<evidence type="ECO:0000256" key="5">
    <source>
        <dbReference type="ARBA" id="ARBA00022801"/>
    </source>
</evidence>